<dbReference type="SUPFAM" id="SSF48452">
    <property type="entry name" value="TPR-like"/>
    <property type="match status" value="1"/>
</dbReference>
<evidence type="ECO:0000256" key="4">
    <source>
        <dbReference type="ARBA" id="ARBA00023136"/>
    </source>
</evidence>
<dbReference type="Pfam" id="PF14322">
    <property type="entry name" value="SusD-like_3"/>
    <property type="match status" value="1"/>
</dbReference>
<keyword evidence="5" id="KW-0998">Cell outer membrane</keyword>
<feature type="domain" description="SusD-like N-terminal" evidence="8">
    <location>
        <begin position="76"/>
        <end position="241"/>
    </location>
</feature>
<evidence type="ECO:0000256" key="3">
    <source>
        <dbReference type="ARBA" id="ARBA00022729"/>
    </source>
</evidence>
<dbReference type="InterPro" id="IPR011990">
    <property type="entry name" value="TPR-like_helical_dom_sf"/>
</dbReference>
<keyword evidence="4" id="KW-0472">Membrane</keyword>
<evidence type="ECO:0000259" key="7">
    <source>
        <dbReference type="Pfam" id="PF07980"/>
    </source>
</evidence>
<dbReference type="CDD" id="cd08977">
    <property type="entry name" value="SusD"/>
    <property type="match status" value="1"/>
</dbReference>
<dbReference type="EMBL" id="JACJIQ010000004">
    <property type="protein sequence ID" value="MBA9076639.1"/>
    <property type="molecule type" value="Genomic_DNA"/>
</dbReference>
<name>A0A839GIQ9_9BACT</name>
<gene>
    <name evidence="9" type="ORF">FHS90_001345</name>
</gene>
<dbReference type="AlphaFoldDB" id="A0A839GIQ9"/>
<evidence type="ECO:0000256" key="5">
    <source>
        <dbReference type="ARBA" id="ARBA00023237"/>
    </source>
</evidence>
<dbReference type="Proteomes" id="UP000563094">
    <property type="component" value="Unassembled WGS sequence"/>
</dbReference>
<evidence type="ECO:0000256" key="6">
    <source>
        <dbReference type="SAM" id="SignalP"/>
    </source>
</evidence>
<comment type="similarity">
    <text evidence="2">Belongs to the SusD family.</text>
</comment>
<dbReference type="InterPro" id="IPR012944">
    <property type="entry name" value="SusD_RagB_dom"/>
</dbReference>
<evidence type="ECO:0000313" key="9">
    <source>
        <dbReference type="EMBL" id="MBA9076639.1"/>
    </source>
</evidence>
<reference evidence="9 10" key="1">
    <citation type="submission" date="2020-08" db="EMBL/GenBank/DDBJ databases">
        <title>Genomic Encyclopedia of Type Strains, Phase IV (KMG-IV): sequencing the most valuable type-strain genomes for metagenomic binning, comparative biology and taxonomic classification.</title>
        <authorList>
            <person name="Goeker M."/>
        </authorList>
    </citation>
    <scope>NUCLEOTIDE SEQUENCE [LARGE SCALE GENOMIC DNA]</scope>
    <source>
        <strain evidence="9 10">DSM 29854</strain>
    </source>
</reference>
<evidence type="ECO:0000256" key="1">
    <source>
        <dbReference type="ARBA" id="ARBA00004442"/>
    </source>
</evidence>
<evidence type="ECO:0000313" key="10">
    <source>
        <dbReference type="Proteomes" id="UP000563094"/>
    </source>
</evidence>
<accession>A0A839GIQ9</accession>
<keyword evidence="10" id="KW-1185">Reference proteome</keyword>
<sequence length="507" mass="55176">MKNRFLYKLGVIALASSMSFSMVSCEDLIDQDPAQSIDAEGALTASKDNLKAAIVGIYSPLKATTNYGNRLITLPEALSDNGRATNHSGRLVTEARNARGSHFTHYANNFSAINRANLVLEAIPNMADPTVTDAEKTAWTGEVKFLRALYYFDLVRAYAYIPGAIVEAKNRGGVPIITKAITTKEGALTYKPTRASIDEVYDLIYADLTDAVDKLGNMTSTSRPNVASKQAAQALFSRVALYRKDWNKVIEMSSAVITARGATLLNTSNYLNAWSTAVNTESLFEVEFRNTNENIGVNESLQTTFTTLTIRGTRGSAVGFGDLVPTDPLLAALGVTPVRNAAGTITGATYSSDIRGRLFEAGGTGRSTVNIETTKFIGKNGTVNLDNVPVLRIAEMYLNRAEAYSELNNNSLALQDVNTLRVSRGLPAIDIAVVTGQDIKNEIMLQRRIEFAFEGHRFFDLKRKGLNIIKPAQPGVPTILFEDDVILPAIPTSETDGNPDFKQNFGY</sequence>
<organism evidence="9 10">
    <name type="scientific">Rufibacter quisquiliarum</name>
    <dbReference type="NCBI Taxonomy" id="1549639"/>
    <lineage>
        <taxon>Bacteria</taxon>
        <taxon>Pseudomonadati</taxon>
        <taxon>Bacteroidota</taxon>
        <taxon>Cytophagia</taxon>
        <taxon>Cytophagales</taxon>
        <taxon>Hymenobacteraceae</taxon>
        <taxon>Rufibacter</taxon>
    </lineage>
</organism>
<protein>
    <recommendedName>
        <fullName evidence="11">RagB/SusD family nutrient uptake outer membrane protein</fullName>
    </recommendedName>
</protein>
<feature type="signal peptide" evidence="6">
    <location>
        <begin position="1"/>
        <end position="23"/>
    </location>
</feature>
<comment type="subcellular location">
    <subcellularLocation>
        <location evidence="1">Cell outer membrane</location>
    </subcellularLocation>
</comment>
<evidence type="ECO:0000256" key="2">
    <source>
        <dbReference type="ARBA" id="ARBA00006275"/>
    </source>
</evidence>
<dbReference type="Gene3D" id="1.25.40.390">
    <property type="match status" value="1"/>
</dbReference>
<feature type="chain" id="PRO_5032666492" description="RagB/SusD family nutrient uptake outer membrane protein" evidence="6">
    <location>
        <begin position="24"/>
        <end position="507"/>
    </location>
</feature>
<keyword evidence="3 6" id="KW-0732">Signal</keyword>
<proteinExistence type="inferred from homology"/>
<dbReference type="InterPro" id="IPR033985">
    <property type="entry name" value="SusD-like_N"/>
</dbReference>
<comment type="caution">
    <text evidence="9">The sequence shown here is derived from an EMBL/GenBank/DDBJ whole genome shotgun (WGS) entry which is preliminary data.</text>
</comment>
<dbReference type="GO" id="GO:0009279">
    <property type="term" value="C:cell outer membrane"/>
    <property type="evidence" value="ECO:0007669"/>
    <property type="project" value="UniProtKB-SubCell"/>
</dbReference>
<dbReference type="Pfam" id="PF07980">
    <property type="entry name" value="SusD_RagB"/>
    <property type="match status" value="1"/>
</dbReference>
<dbReference type="PROSITE" id="PS51257">
    <property type="entry name" value="PROKAR_LIPOPROTEIN"/>
    <property type="match status" value="1"/>
</dbReference>
<evidence type="ECO:0000259" key="8">
    <source>
        <dbReference type="Pfam" id="PF14322"/>
    </source>
</evidence>
<feature type="domain" description="RagB/SusD" evidence="7">
    <location>
        <begin position="373"/>
        <end position="507"/>
    </location>
</feature>
<evidence type="ECO:0008006" key="11">
    <source>
        <dbReference type="Google" id="ProtNLM"/>
    </source>
</evidence>